<dbReference type="Proteomes" id="UP001244011">
    <property type="component" value="Unassembled WGS sequence"/>
</dbReference>
<dbReference type="CDD" id="cd07247">
    <property type="entry name" value="SgaA_N_like"/>
    <property type="match status" value="1"/>
</dbReference>
<dbReference type="Pfam" id="PF00903">
    <property type="entry name" value="Glyoxalase"/>
    <property type="match status" value="1"/>
</dbReference>
<dbReference type="InterPro" id="IPR052164">
    <property type="entry name" value="Anthracycline_SecMetBiosynth"/>
</dbReference>
<dbReference type="InterPro" id="IPR029068">
    <property type="entry name" value="Glyas_Bleomycin-R_OHBP_Dase"/>
</dbReference>
<accession>A0AAJ0BW83</accession>
<dbReference type="GeneID" id="85311928"/>
<dbReference type="EMBL" id="MU839021">
    <property type="protein sequence ID" value="KAK1764197.1"/>
    <property type="molecule type" value="Genomic_DNA"/>
</dbReference>
<gene>
    <name evidence="2" type="ORF">QBC33DRAFT_547482</name>
</gene>
<protein>
    <recommendedName>
        <fullName evidence="1">VOC domain-containing protein</fullName>
    </recommendedName>
</protein>
<evidence type="ECO:0000259" key="1">
    <source>
        <dbReference type="PROSITE" id="PS51819"/>
    </source>
</evidence>
<reference evidence="2" key="1">
    <citation type="submission" date="2023-06" db="EMBL/GenBank/DDBJ databases">
        <title>Genome-scale phylogeny and comparative genomics of the fungal order Sordariales.</title>
        <authorList>
            <consortium name="Lawrence Berkeley National Laboratory"/>
            <person name="Hensen N."/>
            <person name="Bonometti L."/>
            <person name="Westerberg I."/>
            <person name="Brannstrom I.O."/>
            <person name="Guillou S."/>
            <person name="Cros-Aarteil S."/>
            <person name="Calhoun S."/>
            <person name="Haridas S."/>
            <person name="Kuo A."/>
            <person name="Mondo S."/>
            <person name="Pangilinan J."/>
            <person name="Riley R."/>
            <person name="Labutti K."/>
            <person name="Andreopoulos B."/>
            <person name="Lipzen A."/>
            <person name="Chen C."/>
            <person name="Yanf M."/>
            <person name="Daum C."/>
            <person name="Ng V."/>
            <person name="Clum A."/>
            <person name="Steindorff A."/>
            <person name="Ohm R."/>
            <person name="Martin F."/>
            <person name="Silar P."/>
            <person name="Natvig D."/>
            <person name="Lalanne C."/>
            <person name="Gautier V."/>
            <person name="Ament-Velasquez S.L."/>
            <person name="Kruys A."/>
            <person name="Hutchinson M.I."/>
            <person name="Powell A.J."/>
            <person name="Barry K."/>
            <person name="Miller A.N."/>
            <person name="Grigoriev I.V."/>
            <person name="Debuchy R."/>
            <person name="Gladieux P."/>
            <person name="Thoren M.H."/>
            <person name="Johannesson H."/>
        </authorList>
    </citation>
    <scope>NUCLEOTIDE SEQUENCE</scope>
    <source>
        <strain evidence="2">8032-3</strain>
    </source>
</reference>
<dbReference type="RefSeq" id="XP_060280410.1">
    <property type="nucleotide sequence ID" value="XM_060428741.1"/>
</dbReference>
<name>A0AAJ0BW83_9PEZI</name>
<dbReference type="InterPro" id="IPR004360">
    <property type="entry name" value="Glyas_Fos-R_dOase_dom"/>
</dbReference>
<evidence type="ECO:0000313" key="2">
    <source>
        <dbReference type="EMBL" id="KAK1764197.1"/>
    </source>
</evidence>
<evidence type="ECO:0000313" key="3">
    <source>
        <dbReference type="Proteomes" id="UP001244011"/>
    </source>
</evidence>
<dbReference type="SUPFAM" id="SSF54593">
    <property type="entry name" value="Glyoxalase/Bleomycin resistance protein/Dihydroxybiphenyl dioxygenase"/>
    <property type="match status" value="1"/>
</dbReference>
<comment type="caution">
    <text evidence="2">The sequence shown here is derived from an EMBL/GenBank/DDBJ whole genome shotgun (WGS) entry which is preliminary data.</text>
</comment>
<proteinExistence type="predicted"/>
<feature type="domain" description="VOC" evidence="1">
    <location>
        <begin position="8"/>
        <end position="138"/>
    </location>
</feature>
<dbReference type="AlphaFoldDB" id="A0AAJ0BW83"/>
<dbReference type="PROSITE" id="PS51819">
    <property type="entry name" value="VOC"/>
    <property type="match status" value="1"/>
</dbReference>
<dbReference type="Gene3D" id="3.10.180.10">
    <property type="entry name" value="2,3-Dihydroxybiphenyl 1,2-Dioxygenase, domain 1"/>
    <property type="match status" value="1"/>
</dbReference>
<organism evidence="2 3">
    <name type="scientific">Phialemonium atrogriseum</name>
    <dbReference type="NCBI Taxonomy" id="1093897"/>
    <lineage>
        <taxon>Eukaryota</taxon>
        <taxon>Fungi</taxon>
        <taxon>Dikarya</taxon>
        <taxon>Ascomycota</taxon>
        <taxon>Pezizomycotina</taxon>
        <taxon>Sordariomycetes</taxon>
        <taxon>Sordariomycetidae</taxon>
        <taxon>Cephalothecales</taxon>
        <taxon>Cephalothecaceae</taxon>
        <taxon>Phialemonium</taxon>
    </lineage>
</organism>
<dbReference type="PANTHER" id="PTHR33993">
    <property type="entry name" value="GLYOXALASE-RELATED"/>
    <property type="match status" value="1"/>
</dbReference>
<dbReference type="InterPro" id="IPR037523">
    <property type="entry name" value="VOC_core"/>
</dbReference>
<keyword evidence="3" id="KW-1185">Reference proteome</keyword>
<sequence>MAANPYGQICWLEVPVTSVSRAAKFYSSTLGWESKDTKGGPSPIAGVKSAHLFSNGTLHGAFLLMSDQGAIAQVADPNRLEKSALVATFLVESIEETMTKIEAAGGKCHIPKTAVGGGMGYLARFIDTEGNLAGIWAKQ</sequence>